<comment type="catalytic activity">
    <reaction evidence="3">
        <text>chorismate = prephenate</text>
        <dbReference type="Rhea" id="RHEA:13897"/>
        <dbReference type="ChEBI" id="CHEBI:29748"/>
        <dbReference type="ChEBI" id="CHEBI:29934"/>
        <dbReference type="EC" id="5.4.99.5"/>
    </reaction>
</comment>
<keyword evidence="3" id="KW-0413">Isomerase</keyword>
<keyword evidence="5" id="KW-1185">Reference proteome</keyword>
<dbReference type="Pfam" id="PF07736">
    <property type="entry name" value="CM_1"/>
    <property type="match status" value="1"/>
</dbReference>
<dbReference type="GO" id="GO:0004106">
    <property type="term" value="F:chorismate mutase activity"/>
    <property type="evidence" value="ECO:0007669"/>
    <property type="project" value="UniProtKB-UniRule"/>
</dbReference>
<dbReference type="PROSITE" id="PS51167">
    <property type="entry name" value="CHORISMATE_MUT_1"/>
    <property type="match status" value="1"/>
</dbReference>
<protein>
    <recommendedName>
        <fullName evidence="1 3">chorismate mutase</fullName>
        <ecNumber evidence="1 3">5.4.99.5</ecNumber>
    </recommendedName>
</protein>
<dbReference type="GO" id="GO:0009073">
    <property type="term" value="P:aromatic amino acid family biosynthetic process"/>
    <property type="evidence" value="ECO:0007669"/>
    <property type="project" value="UniProtKB-UniRule"/>
</dbReference>
<dbReference type="OrthoDB" id="9802232at2"/>
<sequence>MTRGIRGATTVPANEENHMIANTKKLVEEMIEKNNIAAEDVSHVFISVTKDLNATFPAKSLREIPGWTYVPVMCMAEIEVPGSLPACIRIMMVVNTTEEQKGIQHVFHNDAIKLRPDLVKQRGE</sequence>
<dbReference type="GO" id="GO:0008652">
    <property type="term" value="P:amino acid biosynthetic process"/>
    <property type="evidence" value="ECO:0007669"/>
    <property type="project" value="UniProtKB-UniRule"/>
</dbReference>
<keyword evidence="2 3" id="KW-0028">Amino-acid biosynthesis</keyword>
<feature type="binding site" evidence="2">
    <location>
        <position position="6"/>
    </location>
    <ligand>
        <name>prephenate</name>
        <dbReference type="ChEBI" id="CHEBI:29934"/>
    </ligand>
</feature>
<dbReference type="Proteomes" id="UP000216498">
    <property type="component" value="Unassembled WGS sequence"/>
</dbReference>
<dbReference type="EMBL" id="NPMS01000001">
    <property type="protein sequence ID" value="OZU90115.1"/>
    <property type="molecule type" value="Genomic_DNA"/>
</dbReference>
<dbReference type="PANTHER" id="PTHR21164">
    <property type="entry name" value="CHORISMATE MUTASE"/>
    <property type="match status" value="1"/>
</dbReference>
<dbReference type="Gene3D" id="3.30.1330.40">
    <property type="entry name" value="RutC-like"/>
    <property type="match status" value="1"/>
</dbReference>
<dbReference type="CDD" id="cd02185">
    <property type="entry name" value="AroH"/>
    <property type="match status" value="1"/>
</dbReference>
<evidence type="ECO:0000256" key="2">
    <source>
        <dbReference type="PIRSR" id="PIRSR005965-1"/>
    </source>
</evidence>
<dbReference type="PANTHER" id="PTHR21164:SF0">
    <property type="entry name" value="CHORISMATE MUTASE AROH"/>
    <property type="match status" value="1"/>
</dbReference>
<evidence type="ECO:0000256" key="3">
    <source>
        <dbReference type="PROSITE-ProRule" id="PRU00514"/>
    </source>
</evidence>
<name>A0A265NE99_9BACI</name>
<dbReference type="SUPFAM" id="SSF55298">
    <property type="entry name" value="YjgF-like"/>
    <property type="match status" value="1"/>
</dbReference>
<evidence type="ECO:0000256" key="1">
    <source>
        <dbReference type="NCBIfam" id="TIGR01796"/>
    </source>
</evidence>
<evidence type="ECO:0000313" key="4">
    <source>
        <dbReference type="EMBL" id="OZU90115.1"/>
    </source>
</evidence>
<dbReference type="PIRSF" id="PIRSF005965">
    <property type="entry name" value="Chor_mut_AroH"/>
    <property type="match status" value="1"/>
</dbReference>
<dbReference type="RefSeq" id="WP_094883712.1">
    <property type="nucleotide sequence ID" value="NZ_NPMS01000001.1"/>
</dbReference>
<proteinExistence type="predicted"/>
<reference evidence="4 5" key="1">
    <citation type="submission" date="2017-08" db="EMBL/GenBank/DDBJ databases">
        <title>Virgibacillus indicus sp. nov. and Virgibacillus profoundi sp. nov, two moderately halophilic bacteria isolated from marine sediment by using the Microfluidic Streak Plate.</title>
        <authorList>
            <person name="Xu B."/>
            <person name="Hu B."/>
            <person name="Wang J."/>
            <person name="Zhu Y."/>
            <person name="Huang L."/>
            <person name="Du W."/>
            <person name="Huang Y."/>
        </authorList>
    </citation>
    <scope>NUCLEOTIDE SEQUENCE [LARGE SCALE GENOMIC DNA]</scope>
    <source>
        <strain evidence="4 5">IO3-P2-C2</strain>
    </source>
</reference>
<dbReference type="UniPathway" id="UPA00120">
    <property type="reaction ID" value="UER00203"/>
</dbReference>
<dbReference type="NCBIfam" id="TIGR01796">
    <property type="entry name" value="CM_mono_aroH"/>
    <property type="match status" value="1"/>
</dbReference>
<evidence type="ECO:0000313" key="5">
    <source>
        <dbReference type="Proteomes" id="UP000216498"/>
    </source>
</evidence>
<dbReference type="AlphaFoldDB" id="A0A265NE99"/>
<comment type="caution">
    <text evidence="4">The sequence shown here is derived from an EMBL/GenBank/DDBJ whole genome shotgun (WGS) entry which is preliminary data.</text>
</comment>
<dbReference type="GO" id="GO:0046417">
    <property type="term" value="P:chorismate metabolic process"/>
    <property type="evidence" value="ECO:0007669"/>
    <property type="project" value="TreeGrafter"/>
</dbReference>
<organism evidence="4 5">
    <name type="scientific">Virgibacillus indicus</name>
    <dbReference type="NCBI Taxonomy" id="2024554"/>
    <lineage>
        <taxon>Bacteria</taxon>
        <taxon>Bacillati</taxon>
        <taxon>Bacillota</taxon>
        <taxon>Bacilli</taxon>
        <taxon>Bacillales</taxon>
        <taxon>Bacillaceae</taxon>
        <taxon>Virgibacillus</taxon>
    </lineage>
</organism>
<keyword evidence="2 3" id="KW-0057">Aromatic amino acid biosynthesis</keyword>
<feature type="binding site" evidence="2">
    <location>
        <position position="89"/>
    </location>
    <ligand>
        <name>prephenate</name>
        <dbReference type="ChEBI" id="CHEBI:29934"/>
    </ligand>
</feature>
<dbReference type="InterPro" id="IPR035959">
    <property type="entry name" value="RutC-like_sf"/>
</dbReference>
<accession>A0A265NE99</accession>
<gene>
    <name evidence="4" type="primary">aroH</name>
    <name evidence="4" type="ORF">CIL03_02950</name>
</gene>
<dbReference type="InterPro" id="IPR008243">
    <property type="entry name" value="Chorismate_mutase_AroH"/>
</dbReference>
<dbReference type="EC" id="5.4.99.5" evidence="1 3"/>